<evidence type="ECO:0000313" key="3">
    <source>
        <dbReference type="EMBL" id="KAF4454249.1"/>
    </source>
</evidence>
<feature type="domain" description="Zn(2)-C6 fungal-type" evidence="2">
    <location>
        <begin position="9"/>
        <end position="37"/>
    </location>
</feature>
<dbReference type="PANTHER" id="PTHR38791">
    <property type="entry name" value="ZN(II)2CYS6 TRANSCRIPTION FACTOR (EUROFUNG)-RELATED-RELATED"/>
    <property type="match status" value="1"/>
</dbReference>
<dbReference type="OrthoDB" id="3525185at2759"/>
<dbReference type="GO" id="GO:0008270">
    <property type="term" value="F:zinc ion binding"/>
    <property type="evidence" value="ECO:0007669"/>
    <property type="project" value="InterPro"/>
</dbReference>
<proteinExistence type="predicted"/>
<evidence type="ECO:0000259" key="2">
    <source>
        <dbReference type="PROSITE" id="PS50048"/>
    </source>
</evidence>
<dbReference type="CDD" id="cd00067">
    <property type="entry name" value="GAL4"/>
    <property type="match status" value="1"/>
</dbReference>
<keyword evidence="4" id="KW-1185">Reference proteome</keyword>
<organism evidence="3 4">
    <name type="scientific">Fusarium austroafricanum</name>
    <dbReference type="NCBI Taxonomy" id="2364996"/>
    <lineage>
        <taxon>Eukaryota</taxon>
        <taxon>Fungi</taxon>
        <taxon>Dikarya</taxon>
        <taxon>Ascomycota</taxon>
        <taxon>Pezizomycotina</taxon>
        <taxon>Sordariomycetes</taxon>
        <taxon>Hypocreomycetidae</taxon>
        <taxon>Hypocreales</taxon>
        <taxon>Nectriaceae</taxon>
        <taxon>Fusarium</taxon>
        <taxon>Fusarium concolor species complex</taxon>
    </lineage>
</organism>
<protein>
    <recommendedName>
        <fullName evidence="2">Zn(2)-C6 fungal-type domain-containing protein</fullName>
    </recommendedName>
</protein>
<evidence type="ECO:0000256" key="1">
    <source>
        <dbReference type="ARBA" id="ARBA00023242"/>
    </source>
</evidence>
<gene>
    <name evidence="3" type="ORF">F53441_3249</name>
</gene>
<dbReference type="GO" id="GO:0000981">
    <property type="term" value="F:DNA-binding transcription factor activity, RNA polymerase II-specific"/>
    <property type="evidence" value="ECO:0007669"/>
    <property type="project" value="InterPro"/>
</dbReference>
<dbReference type="SUPFAM" id="SSF57701">
    <property type="entry name" value="Zn2/Cys6 DNA-binding domain"/>
    <property type="match status" value="1"/>
</dbReference>
<comment type="caution">
    <text evidence="3">The sequence shown here is derived from an EMBL/GenBank/DDBJ whole genome shotgun (WGS) entry which is preliminary data.</text>
</comment>
<dbReference type="PROSITE" id="PS50048">
    <property type="entry name" value="ZN2_CY6_FUNGAL_2"/>
    <property type="match status" value="1"/>
</dbReference>
<dbReference type="SMART" id="SM00066">
    <property type="entry name" value="GAL4"/>
    <property type="match status" value="1"/>
</dbReference>
<reference evidence="3" key="1">
    <citation type="submission" date="2020-01" db="EMBL/GenBank/DDBJ databases">
        <title>Identification and distribution of gene clusters putatively required for synthesis of sphingolipid metabolism inhibitors in phylogenetically diverse species of the filamentous fungus Fusarium.</title>
        <authorList>
            <person name="Kim H.-S."/>
            <person name="Busman M."/>
            <person name="Brown D.W."/>
            <person name="Divon H."/>
            <person name="Uhlig S."/>
            <person name="Proctor R.H."/>
        </authorList>
    </citation>
    <scope>NUCLEOTIDE SEQUENCE</scope>
    <source>
        <strain evidence="3">NRRL 53441</strain>
    </source>
</reference>
<dbReference type="InterPro" id="IPR053175">
    <property type="entry name" value="DHMBA_Reg_Transcription_Factor"/>
</dbReference>
<dbReference type="EMBL" id="JAADJG010000130">
    <property type="protein sequence ID" value="KAF4454249.1"/>
    <property type="molecule type" value="Genomic_DNA"/>
</dbReference>
<dbReference type="Proteomes" id="UP000605986">
    <property type="component" value="Unassembled WGS sequence"/>
</dbReference>
<dbReference type="PANTHER" id="PTHR38791:SF5">
    <property type="entry name" value="TRANSCRIPTION FACTOR DBAG-RELATED"/>
    <property type="match status" value="1"/>
</dbReference>
<dbReference type="InterPro" id="IPR036864">
    <property type="entry name" value="Zn2-C6_fun-type_DNA-bd_sf"/>
</dbReference>
<sequence length="515" mass="57449">MVNYGVSRACETCKKRRKKCDETRPACLRCVRSRRPCPGYKDDTSLFFRHYGPADSPSTPTLERWRPSTDSMLEATSLDIFLHNLMVQSQDRTHSRGFLDGMNYLFATSPPTSPLMSAAKIVILSSLANRYKRDSLVPVVRKQYGQLLKDYNTALSRETGNLSIEHFFTAVLLGLYEIVASDSVSPTRYLVHVKGLASILEQGITSTSPTSNVGIYSPGTHLVTKGAITQTHQQGPGILCPPIDDTQRRSMDSIIVKLSPLSGRAERLLAQSSPPKDELLDLQQDLLGLDNEISYWAYDRPLVWRPEHVDQVPHNPSIADQATFYYPGLVDKYFDVYVATAWNSWRAAHVVYLDHLFRVAEALGQHELVPVYKERADPLSAAFKASIPYHLSRDVGEYIQHAHAGVPLAQSDRLVGGLLLLHPLWAFARCTIVDELTREYALNTLRWIGSEMGIRQATILADSLQTMKQGSSTTQSSGVSFIDGLEGHFLITASMMLEPRKRLDPSELKGLDTAS</sequence>
<evidence type="ECO:0000313" key="4">
    <source>
        <dbReference type="Proteomes" id="UP000605986"/>
    </source>
</evidence>
<dbReference type="Gene3D" id="4.10.240.10">
    <property type="entry name" value="Zn(2)-C6 fungal-type DNA-binding domain"/>
    <property type="match status" value="1"/>
</dbReference>
<dbReference type="AlphaFoldDB" id="A0A8H4KR73"/>
<accession>A0A8H4KR73</accession>
<dbReference type="InterPro" id="IPR001138">
    <property type="entry name" value="Zn2Cys6_DnaBD"/>
</dbReference>
<name>A0A8H4KR73_9HYPO</name>
<dbReference type="Pfam" id="PF00172">
    <property type="entry name" value="Zn_clus"/>
    <property type="match status" value="1"/>
</dbReference>
<dbReference type="PROSITE" id="PS00463">
    <property type="entry name" value="ZN2_CY6_FUNGAL_1"/>
    <property type="match status" value="1"/>
</dbReference>
<keyword evidence="1" id="KW-0539">Nucleus</keyword>